<dbReference type="Proteomes" id="UP000254866">
    <property type="component" value="Unassembled WGS sequence"/>
</dbReference>
<dbReference type="GeneID" id="43596554"/>
<dbReference type="EMBL" id="NPIC01000002">
    <property type="protein sequence ID" value="RDL39365.1"/>
    <property type="molecule type" value="Genomic_DNA"/>
</dbReference>
<protein>
    <submittedName>
        <fullName evidence="3">Uncharacterized protein</fullName>
    </submittedName>
</protein>
<gene>
    <name evidence="3" type="ORF">BP5553_03705</name>
</gene>
<feature type="compositionally biased region" description="Polar residues" evidence="1">
    <location>
        <begin position="213"/>
        <end position="231"/>
    </location>
</feature>
<feature type="region of interest" description="Disordered" evidence="1">
    <location>
        <begin position="190"/>
        <end position="231"/>
    </location>
</feature>
<name>A0A370TUZ9_9HELO</name>
<accession>A0A370TUZ9</accession>
<evidence type="ECO:0000256" key="1">
    <source>
        <dbReference type="SAM" id="MobiDB-lite"/>
    </source>
</evidence>
<keyword evidence="4" id="KW-1185">Reference proteome</keyword>
<evidence type="ECO:0000313" key="4">
    <source>
        <dbReference type="Proteomes" id="UP000254866"/>
    </source>
</evidence>
<dbReference type="RefSeq" id="XP_031872021.1">
    <property type="nucleotide sequence ID" value="XM_032012328.1"/>
</dbReference>
<reference evidence="3 4" key="1">
    <citation type="journal article" date="2018" name="IMA Fungus">
        <title>IMA Genome-F 9: Draft genome sequence of Annulohypoxylon stygium, Aspergillus mulundensis, Berkeleyomyces basicola (syn. Thielaviopsis basicola), Ceratocystis smalleyi, two Cercospora beticola strains, Coleophoma cylindrospora, Fusarium fracticaudum, Phialophora cf. hyalina, and Morchella septimelata.</title>
        <authorList>
            <person name="Wingfield B.D."/>
            <person name="Bills G.F."/>
            <person name="Dong Y."/>
            <person name="Huang W."/>
            <person name="Nel W.J."/>
            <person name="Swalarsk-Parry B.S."/>
            <person name="Vaghefi N."/>
            <person name="Wilken P.M."/>
            <person name="An Z."/>
            <person name="de Beer Z.W."/>
            <person name="De Vos L."/>
            <person name="Chen L."/>
            <person name="Duong T.A."/>
            <person name="Gao Y."/>
            <person name="Hammerbacher A."/>
            <person name="Kikkert J.R."/>
            <person name="Li Y."/>
            <person name="Li H."/>
            <person name="Li K."/>
            <person name="Li Q."/>
            <person name="Liu X."/>
            <person name="Ma X."/>
            <person name="Naidoo K."/>
            <person name="Pethybridge S.J."/>
            <person name="Sun J."/>
            <person name="Steenkamp E.T."/>
            <person name="van der Nest M.A."/>
            <person name="van Wyk S."/>
            <person name="Wingfield M.J."/>
            <person name="Xiong C."/>
            <person name="Yue Q."/>
            <person name="Zhang X."/>
        </authorList>
    </citation>
    <scope>NUCLEOTIDE SEQUENCE [LARGE SCALE GENOMIC DNA]</scope>
    <source>
        <strain evidence="3 4">BP 5553</strain>
    </source>
</reference>
<dbReference type="OrthoDB" id="3476041at2759"/>
<comment type="caution">
    <text evidence="3">The sequence shown here is derived from an EMBL/GenBank/DDBJ whole genome shotgun (WGS) entry which is preliminary data.</text>
</comment>
<keyword evidence="2" id="KW-0472">Membrane</keyword>
<organism evidence="3 4">
    <name type="scientific">Venustampulla echinocandica</name>
    <dbReference type="NCBI Taxonomy" id="2656787"/>
    <lineage>
        <taxon>Eukaryota</taxon>
        <taxon>Fungi</taxon>
        <taxon>Dikarya</taxon>
        <taxon>Ascomycota</taxon>
        <taxon>Pezizomycotina</taxon>
        <taxon>Leotiomycetes</taxon>
        <taxon>Helotiales</taxon>
        <taxon>Pleuroascaceae</taxon>
        <taxon>Venustampulla</taxon>
    </lineage>
</organism>
<dbReference type="AlphaFoldDB" id="A0A370TUZ9"/>
<keyword evidence="2" id="KW-0812">Transmembrane</keyword>
<evidence type="ECO:0000313" key="3">
    <source>
        <dbReference type="EMBL" id="RDL39365.1"/>
    </source>
</evidence>
<sequence>MQQYTNKVFITFIGVLGFLFCLAICIWVHRLWTARRYYLLDFERLSAEAKAFNEETTRITRNADQDGGAEWATIPANIEMICMANDYDASIRIALAAWDDIIRLELEEDWDESNGDKMLKRRRRNHSLYVIKLMRNKAIEGVRCRKKLSGQLQKIDSGAMLRYEPLPSLPLPNSLLGVEYHHILTNHARTPDDNRIMPGSTIIGKEGRGSSAPEYSQSARKNAGTLSSPDV</sequence>
<keyword evidence="2" id="KW-1133">Transmembrane helix</keyword>
<feature type="transmembrane region" description="Helical" evidence="2">
    <location>
        <begin position="6"/>
        <end position="28"/>
    </location>
</feature>
<evidence type="ECO:0000256" key="2">
    <source>
        <dbReference type="SAM" id="Phobius"/>
    </source>
</evidence>
<proteinExistence type="predicted"/>